<accession>W7TUQ8</accession>
<keyword evidence="3" id="KW-1185">Reference proteome</keyword>
<proteinExistence type="predicted"/>
<reference evidence="2 3" key="1">
    <citation type="journal article" date="2014" name="Mol. Plant">
        <title>Chromosome Scale Genome Assembly and Transcriptome Profiling of Nannochloropsis gaditana in Nitrogen Depletion.</title>
        <authorList>
            <person name="Corteggiani Carpinelli E."/>
            <person name="Telatin A."/>
            <person name="Vitulo N."/>
            <person name="Forcato C."/>
            <person name="D'Angelo M."/>
            <person name="Schiavon R."/>
            <person name="Vezzi A."/>
            <person name="Giacometti G.M."/>
            <person name="Morosinotto T."/>
            <person name="Valle G."/>
        </authorList>
    </citation>
    <scope>NUCLEOTIDE SEQUENCE [LARGE SCALE GENOMIC DNA]</scope>
    <source>
        <strain evidence="2 3">B-31</strain>
    </source>
</reference>
<gene>
    <name evidence="2" type="ORF">Naga_100038g21</name>
</gene>
<comment type="caution">
    <text evidence="2">The sequence shown here is derived from an EMBL/GenBank/DDBJ whole genome shotgun (WGS) entry which is preliminary data.</text>
</comment>
<organism evidence="2 3">
    <name type="scientific">Nannochloropsis gaditana</name>
    <dbReference type="NCBI Taxonomy" id="72520"/>
    <lineage>
        <taxon>Eukaryota</taxon>
        <taxon>Sar</taxon>
        <taxon>Stramenopiles</taxon>
        <taxon>Ochrophyta</taxon>
        <taxon>Eustigmatophyceae</taxon>
        <taxon>Eustigmatales</taxon>
        <taxon>Monodopsidaceae</taxon>
        <taxon>Nannochloropsis</taxon>
    </lineage>
</organism>
<dbReference type="AlphaFoldDB" id="W7TUQ8"/>
<evidence type="ECO:0000256" key="1">
    <source>
        <dbReference type="SAM" id="MobiDB-lite"/>
    </source>
</evidence>
<evidence type="ECO:0000313" key="2">
    <source>
        <dbReference type="EMBL" id="EWM27253.1"/>
    </source>
</evidence>
<feature type="compositionally biased region" description="Polar residues" evidence="1">
    <location>
        <begin position="45"/>
        <end position="58"/>
    </location>
</feature>
<name>W7TUQ8_9STRA</name>
<protein>
    <submittedName>
        <fullName evidence="2">Uncharacterized protein</fullName>
    </submittedName>
</protein>
<feature type="region of interest" description="Disordered" evidence="1">
    <location>
        <begin position="20"/>
        <end position="58"/>
    </location>
</feature>
<feature type="compositionally biased region" description="Basic residues" evidence="1">
    <location>
        <begin position="24"/>
        <end position="35"/>
    </location>
</feature>
<dbReference type="Proteomes" id="UP000019335">
    <property type="component" value="Chromosome 7"/>
</dbReference>
<evidence type="ECO:0000313" key="3">
    <source>
        <dbReference type="Proteomes" id="UP000019335"/>
    </source>
</evidence>
<sequence>MSKREKECLDCEICEGGAKLGSAKGKRRRSMGKHAKSNDVHDLQRSSSSTSHRQLPKTLTETPDADIDMSFSAHDIQQQQQPRPHPNFKDEQTQEAALLEQDCAASFHKAVGMAFSHMFDAAIHVVVRAETHVKEQLESIDRLVESAEEGKRKVDAELETMLRVLEENKRAIHVIYSAQRAC</sequence>
<dbReference type="EMBL" id="AZIL01000516">
    <property type="protein sequence ID" value="EWM27253.1"/>
    <property type="molecule type" value="Genomic_DNA"/>
</dbReference>